<gene>
    <name evidence="1" type="ORF">A0H81_10629</name>
</gene>
<dbReference type="EMBL" id="LUGG01000017">
    <property type="protein sequence ID" value="OBZ69358.1"/>
    <property type="molecule type" value="Genomic_DNA"/>
</dbReference>
<name>A0A1C7LXZ9_GRIFR</name>
<sequence>MGGPNNCPTVRPSLACQLIEAEHFDYWCVVYYPDPAALLTVLGCQCTRGPHRLGRRRTRSMLHACVQACGELEMLSDPVD</sequence>
<reference evidence="1 2" key="1">
    <citation type="submission" date="2016-03" db="EMBL/GenBank/DDBJ databases">
        <title>Whole genome sequencing of Grifola frondosa 9006-11.</title>
        <authorList>
            <person name="Min B."/>
            <person name="Park H."/>
            <person name="Kim J.-G."/>
            <person name="Cho H."/>
            <person name="Oh Y.-L."/>
            <person name="Kong W.-S."/>
            <person name="Choi I.-G."/>
        </authorList>
    </citation>
    <scope>NUCLEOTIDE SEQUENCE [LARGE SCALE GENOMIC DNA]</scope>
    <source>
        <strain evidence="1 2">9006-11</strain>
    </source>
</reference>
<comment type="caution">
    <text evidence="1">The sequence shown here is derived from an EMBL/GenBank/DDBJ whole genome shotgun (WGS) entry which is preliminary data.</text>
</comment>
<evidence type="ECO:0000313" key="2">
    <source>
        <dbReference type="Proteomes" id="UP000092993"/>
    </source>
</evidence>
<proteinExistence type="predicted"/>
<organism evidence="1 2">
    <name type="scientific">Grifola frondosa</name>
    <name type="common">Maitake</name>
    <name type="synonym">Polyporus frondosus</name>
    <dbReference type="NCBI Taxonomy" id="5627"/>
    <lineage>
        <taxon>Eukaryota</taxon>
        <taxon>Fungi</taxon>
        <taxon>Dikarya</taxon>
        <taxon>Basidiomycota</taxon>
        <taxon>Agaricomycotina</taxon>
        <taxon>Agaricomycetes</taxon>
        <taxon>Polyporales</taxon>
        <taxon>Grifolaceae</taxon>
        <taxon>Grifola</taxon>
    </lineage>
</organism>
<evidence type="ECO:0000313" key="1">
    <source>
        <dbReference type="EMBL" id="OBZ69358.1"/>
    </source>
</evidence>
<protein>
    <submittedName>
        <fullName evidence="1">Uncharacterized protein</fullName>
    </submittedName>
</protein>
<dbReference type="Proteomes" id="UP000092993">
    <property type="component" value="Unassembled WGS sequence"/>
</dbReference>
<dbReference type="AlphaFoldDB" id="A0A1C7LXZ9"/>
<accession>A0A1C7LXZ9</accession>
<keyword evidence="2" id="KW-1185">Reference proteome</keyword>